<dbReference type="InterPro" id="IPR036259">
    <property type="entry name" value="MFS_trans_sf"/>
</dbReference>
<feature type="transmembrane region" description="Helical" evidence="1">
    <location>
        <begin position="9"/>
        <end position="35"/>
    </location>
</feature>
<sequence>MQYFSRKRALLFTSLTHFANDGNFLLFSILIVFFAKLPGVSLAFLGVNAIIYNVIYGVISLPIGKFADRLNNDRFLLSLGIALEGLAAFFFGFGFIYTGYYAVFIILGSIALGSGQAFYHPIGASVLSFVYESRDLGKILGINGAFGSLGRALMPSVITFLLLFFGGFKGMEVIAVYVWILSMIIYFGMSGFARPFKKQKKIKKNISLPKDIKKNLYLALLPIFLKGAFIMGTVTFIAEYIDKITGSAAFTGIILTVSFIPAILGQPLFGYITTIKGGRFTIAITSFFSFLAFLLFLSTGNIIILTFAYAVLAFLIFTGFSVLLDYTYQLVPKEYYSTAYSLVWGIGNILGGAFGIALMTYFLTFTSIVTSMYYMAIVLFISMLFLPLLPSPKKSKLIT</sequence>
<dbReference type="GO" id="GO:0005886">
    <property type="term" value="C:plasma membrane"/>
    <property type="evidence" value="ECO:0007669"/>
    <property type="project" value="TreeGrafter"/>
</dbReference>
<dbReference type="EMBL" id="GG730048">
    <property type="protein sequence ID" value="EEZ92819.1"/>
    <property type="molecule type" value="Genomic_DNA"/>
</dbReference>
<feature type="transmembrane region" description="Helical" evidence="1">
    <location>
        <begin position="244"/>
        <end position="265"/>
    </location>
</feature>
<organism evidence="3 4">
    <name type="scientific">Candidatus Parvarchaeum acidiphilum ARMAN-4</name>
    <dbReference type="NCBI Taxonomy" id="662760"/>
    <lineage>
        <taxon>Archaea</taxon>
        <taxon>Candidatus Parvarchaeota</taxon>
        <taxon>Candidatus Parvarchaeum</taxon>
    </lineage>
</organism>
<feature type="transmembrane region" description="Helical" evidence="1">
    <location>
        <begin position="371"/>
        <end position="389"/>
    </location>
</feature>
<name>D2EFP5_PARA4</name>
<dbReference type="GO" id="GO:0022857">
    <property type="term" value="F:transmembrane transporter activity"/>
    <property type="evidence" value="ECO:0007669"/>
    <property type="project" value="InterPro"/>
</dbReference>
<protein>
    <submittedName>
        <fullName evidence="3">Major facilitator superfamily MFS_1</fullName>
    </submittedName>
</protein>
<feature type="transmembrane region" description="Helical" evidence="1">
    <location>
        <begin position="302"/>
        <end position="328"/>
    </location>
</feature>
<feature type="transmembrane region" description="Helical" evidence="1">
    <location>
        <begin position="103"/>
        <end position="131"/>
    </location>
</feature>
<dbReference type="Pfam" id="PF07690">
    <property type="entry name" value="MFS_1"/>
    <property type="match status" value="1"/>
</dbReference>
<gene>
    <name evidence="3" type="ORF">BJBARM4_0566</name>
</gene>
<evidence type="ECO:0000259" key="2">
    <source>
        <dbReference type="PROSITE" id="PS50850"/>
    </source>
</evidence>
<keyword evidence="1" id="KW-0472">Membrane</keyword>
<dbReference type="PANTHER" id="PTHR43129">
    <property type="entry name" value="FOSMIDOMYCIN RESISTANCE PROTEIN"/>
    <property type="match status" value="1"/>
</dbReference>
<feature type="domain" description="Major facilitator superfamily (MFS) profile" evidence="2">
    <location>
        <begin position="9"/>
        <end position="394"/>
    </location>
</feature>
<evidence type="ECO:0000256" key="1">
    <source>
        <dbReference type="SAM" id="Phobius"/>
    </source>
</evidence>
<dbReference type="InterPro" id="IPR011701">
    <property type="entry name" value="MFS"/>
</dbReference>
<evidence type="ECO:0000313" key="3">
    <source>
        <dbReference type="EMBL" id="EEZ92819.1"/>
    </source>
</evidence>
<dbReference type="PANTHER" id="PTHR43129:SF1">
    <property type="entry name" value="FOSMIDOMYCIN RESISTANCE PROTEIN"/>
    <property type="match status" value="1"/>
</dbReference>
<reference evidence="3 4" key="1">
    <citation type="journal article" date="2010" name="Proc. Natl. Acad. Sci. U.S.A.">
        <title>Enigmatic, ultrasmall, uncultivated Archaea.</title>
        <authorList>
            <person name="Baker B.J."/>
            <person name="Comolli L.R."/>
            <person name="Dick G.J."/>
            <person name="Hauser L.J."/>
            <person name="Hyatt D."/>
            <person name="Dill B.D."/>
            <person name="Land M.L."/>
            <person name="Verberkmoes N.C."/>
            <person name="Hettich R.L."/>
            <person name="Banfield J.F."/>
        </authorList>
    </citation>
    <scope>NUCLEOTIDE SEQUENCE [LARGE SCALE GENOMIC DNA]</scope>
</reference>
<dbReference type="SUPFAM" id="SSF103473">
    <property type="entry name" value="MFS general substrate transporter"/>
    <property type="match status" value="1"/>
</dbReference>
<keyword evidence="1" id="KW-1133">Transmembrane helix</keyword>
<proteinExistence type="predicted"/>
<feature type="transmembrane region" description="Helical" evidence="1">
    <location>
        <begin position="174"/>
        <end position="196"/>
    </location>
</feature>
<feature type="transmembrane region" description="Helical" evidence="1">
    <location>
        <begin position="340"/>
        <end position="365"/>
    </location>
</feature>
<dbReference type="Proteomes" id="UP000009375">
    <property type="component" value="Unassembled WGS sequence"/>
</dbReference>
<feature type="transmembrane region" description="Helical" evidence="1">
    <location>
        <begin position="277"/>
        <end position="296"/>
    </location>
</feature>
<dbReference type="Gene3D" id="1.20.1250.20">
    <property type="entry name" value="MFS general substrate transporter like domains"/>
    <property type="match status" value="2"/>
</dbReference>
<feature type="transmembrane region" description="Helical" evidence="1">
    <location>
        <begin position="41"/>
        <end position="63"/>
    </location>
</feature>
<feature type="transmembrane region" description="Helical" evidence="1">
    <location>
        <begin position="75"/>
        <end position="97"/>
    </location>
</feature>
<feature type="transmembrane region" description="Helical" evidence="1">
    <location>
        <begin position="216"/>
        <end position="238"/>
    </location>
</feature>
<accession>D2EFP5</accession>
<evidence type="ECO:0000313" key="4">
    <source>
        <dbReference type="Proteomes" id="UP000009375"/>
    </source>
</evidence>
<keyword evidence="1" id="KW-0812">Transmembrane</keyword>
<dbReference type="AlphaFoldDB" id="D2EFP5"/>
<dbReference type="InterPro" id="IPR020846">
    <property type="entry name" value="MFS_dom"/>
</dbReference>
<dbReference type="PROSITE" id="PS50850">
    <property type="entry name" value="MFS"/>
    <property type="match status" value="1"/>
</dbReference>